<dbReference type="GO" id="GO:0016757">
    <property type="term" value="F:glycosyltransferase activity"/>
    <property type="evidence" value="ECO:0007669"/>
    <property type="project" value="InterPro"/>
</dbReference>
<dbReference type="AlphaFoldDB" id="N1ZX94"/>
<dbReference type="CDD" id="cd03808">
    <property type="entry name" value="GT4_CapM-like"/>
    <property type="match status" value="1"/>
</dbReference>
<feature type="domain" description="Glycosyl transferase family 1" evidence="1">
    <location>
        <begin position="211"/>
        <end position="333"/>
    </location>
</feature>
<feature type="domain" description="Glycosyltransferase subfamily 4-like N-terminal" evidence="2">
    <location>
        <begin position="30"/>
        <end position="166"/>
    </location>
</feature>
<evidence type="ECO:0000259" key="2">
    <source>
        <dbReference type="Pfam" id="PF13579"/>
    </source>
</evidence>
<gene>
    <name evidence="3" type="ORF">C823_04925</name>
</gene>
<dbReference type="Proteomes" id="UP000012589">
    <property type="component" value="Unassembled WGS sequence"/>
</dbReference>
<dbReference type="eggNOG" id="COG0438">
    <property type="taxonomic scope" value="Bacteria"/>
</dbReference>
<reference evidence="3 4" key="1">
    <citation type="journal article" date="2014" name="Genome Announc.">
        <title>Draft genome sequences of the altered schaedler flora, a defined bacterial community from gnotobiotic mice.</title>
        <authorList>
            <person name="Wannemuehler M.J."/>
            <person name="Overstreet A.M."/>
            <person name="Ward D.V."/>
            <person name="Phillips G.J."/>
        </authorList>
    </citation>
    <scope>NUCLEOTIDE SEQUENCE [LARGE SCALE GENOMIC DNA]</scope>
    <source>
        <strain evidence="3 4">ASF492</strain>
    </source>
</reference>
<dbReference type="HOGENOM" id="CLU_009583_0_1_9"/>
<evidence type="ECO:0008006" key="5">
    <source>
        <dbReference type="Google" id="ProtNLM"/>
    </source>
</evidence>
<evidence type="ECO:0000313" key="3">
    <source>
        <dbReference type="EMBL" id="EMZ20511.1"/>
    </source>
</evidence>
<dbReference type="SUPFAM" id="SSF53756">
    <property type="entry name" value="UDP-Glycosyltransferase/glycogen phosphorylase"/>
    <property type="match status" value="1"/>
</dbReference>
<dbReference type="Pfam" id="PF13579">
    <property type="entry name" value="Glyco_trans_4_4"/>
    <property type="match status" value="1"/>
</dbReference>
<dbReference type="PANTHER" id="PTHR12526">
    <property type="entry name" value="GLYCOSYLTRANSFERASE"/>
    <property type="match status" value="1"/>
</dbReference>
<dbReference type="InterPro" id="IPR028098">
    <property type="entry name" value="Glyco_trans_4-like_N"/>
</dbReference>
<name>N1ZX94_9FIRM</name>
<organism evidence="3 4">
    <name type="scientific">Eubacterium plexicaudatum ASF492</name>
    <dbReference type="NCBI Taxonomy" id="1235802"/>
    <lineage>
        <taxon>Bacteria</taxon>
        <taxon>Bacillati</taxon>
        <taxon>Bacillota</taxon>
        <taxon>Clostridia</taxon>
        <taxon>Eubacteriales</taxon>
        <taxon>Eubacteriaceae</taxon>
        <taxon>Eubacterium</taxon>
    </lineage>
</organism>
<evidence type="ECO:0000313" key="4">
    <source>
        <dbReference type="Proteomes" id="UP000012589"/>
    </source>
</evidence>
<sequence length="417" mass="47944">MKREDGAAKKVLMAVSVASMIDQFNMPNIRLLSELGYEVHVMCNFMEGNTCSDQRIREFRKTLNGMGVVCHQWDCPRSIVPAGKCLRAYRQLWKLTGQERYEWIHCQSPVGGVLARLVMRRRGIRVIYTAHGFHFYRGAPLKNWLLYYPIERLLAYWTDVLITVNKEDYCFAKRKLRASKIYYIPGVGIDTAMFAGLQPQCAGKSARKQFCRKYQIPQDVIVLLSVGELNRGKNHRMVIDALAALDRQDVHYLICGKGKLRRELQQYAYRLGVGDYIHLPGYQEHVEWIYQNADIFVFPSVREGMPVALMEAMAAGMPCVVSDIRGNRELIQDIAAPADHMRISAAAAMINTKSGGIRFSLKQPWQLRQGLARMIVDDRLRQACGRHNQEKIGKYDQAVVQRKMWKIYQKMGDRNAF</sequence>
<evidence type="ECO:0000259" key="1">
    <source>
        <dbReference type="Pfam" id="PF00534"/>
    </source>
</evidence>
<proteinExistence type="predicted"/>
<dbReference type="PANTHER" id="PTHR12526:SF636">
    <property type="entry name" value="BLL3647 PROTEIN"/>
    <property type="match status" value="1"/>
</dbReference>
<dbReference type="InterPro" id="IPR001296">
    <property type="entry name" value="Glyco_trans_1"/>
</dbReference>
<dbReference type="EMBL" id="AQFT01000142">
    <property type="protein sequence ID" value="EMZ20511.1"/>
    <property type="molecule type" value="Genomic_DNA"/>
</dbReference>
<dbReference type="Gene3D" id="3.40.50.2000">
    <property type="entry name" value="Glycogen Phosphorylase B"/>
    <property type="match status" value="2"/>
</dbReference>
<dbReference type="OrthoDB" id="1771215at2"/>
<accession>N1ZX94</accession>
<dbReference type="PATRIC" id="fig|1235802.3.peg.5187"/>
<keyword evidence="4" id="KW-1185">Reference proteome</keyword>
<dbReference type="STRING" id="1235802.C823_04925"/>
<protein>
    <recommendedName>
        <fullName evidence="5">Glycosyltransferase subfamily 4-like N-terminal domain-containing protein</fullName>
    </recommendedName>
</protein>
<dbReference type="Pfam" id="PF00534">
    <property type="entry name" value="Glycos_transf_1"/>
    <property type="match status" value="1"/>
</dbReference>
<comment type="caution">
    <text evidence="3">The sequence shown here is derived from an EMBL/GenBank/DDBJ whole genome shotgun (WGS) entry which is preliminary data.</text>
</comment>